<evidence type="ECO:0000313" key="3">
    <source>
        <dbReference type="Proteomes" id="UP000050761"/>
    </source>
</evidence>
<keyword evidence="3" id="KW-1185">Reference proteome</keyword>
<reference evidence="2 3" key="1">
    <citation type="submission" date="2018-11" db="EMBL/GenBank/DDBJ databases">
        <authorList>
            <consortium name="Pathogen Informatics"/>
        </authorList>
    </citation>
    <scope>NUCLEOTIDE SEQUENCE [LARGE SCALE GENOMIC DNA]</scope>
</reference>
<feature type="chain" id="PRO_5044596719" evidence="1">
    <location>
        <begin position="23"/>
        <end position="203"/>
    </location>
</feature>
<dbReference type="EMBL" id="UZAH01028987">
    <property type="protein sequence ID" value="VDP03566.1"/>
    <property type="molecule type" value="Genomic_DNA"/>
</dbReference>
<evidence type="ECO:0000256" key="1">
    <source>
        <dbReference type="SAM" id="SignalP"/>
    </source>
</evidence>
<name>A0A3P8E8R2_HELPZ</name>
<dbReference type="Proteomes" id="UP000050761">
    <property type="component" value="Unassembled WGS sequence"/>
</dbReference>
<proteinExistence type="predicted"/>
<dbReference type="WBParaSite" id="HPBE_0001568401-mRNA-1">
    <property type="protein sequence ID" value="HPBE_0001568401-mRNA-1"/>
    <property type="gene ID" value="HPBE_0001568401"/>
</dbReference>
<reference evidence="4" key="2">
    <citation type="submission" date="2019-09" db="UniProtKB">
        <authorList>
            <consortium name="WormBaseParasite"/>
        </authorList>
    </citation>
    <scope>IDENTIFICATION</scope>
</reference>
<gene>
    <name evidence="2" type="ORF">HPBE_LOCUS15683</name>
</gene>
<evidence type="ECO:0000313" key="4">
    <source>
        <dbReference type="WBParaSite" id="HPBE_0001568401-mRNA-1"/>
    </source>
</evidence>
<dbReference type="OrthoDB" id="5840919at2759"/>
<feature type="signal peptide" evidence="1">
    <location>
        <begin position="1"/>
        <end position="22"/>
    </location>
</feature>
<organism evidence="2">
    <name type="scientific">Heligmosomoides polygyrus</name>
    <name type="common">Parasitic roundworm</name>
    <dbReference type="NCBI Taxonomy" id="6339"/>
    <lineage>
        <taxon>Eukaryota</taxon>
        <taxon>Metazoa</taxon>
        <taxon>Ecdysozoa</taxon>
        <taxon>Nematoda</taxon>
        <taxon>Chromadorea</taxon>
        <taxon>Rhabditida</taxon>
        <taxon>Rhabditina</taxon>
        <taxon>Rhabditomorpha</taxon>
        <taxon>Strongyloidea</taxon>
        <taxon>Heligmosomidae</taxon>
        <taxon>Heligmosomoides</taxon>
    </lineage>
</organism>
<sequence length="203" mass="22336">MSLRRSALLVLVFLSLLVGAFAATERLCGVCKACAEIARFAFTRSTVSNFLLIHCSSLVPSRVCLEGGDLMKSFLHALTLTQICQLGHMCSPSTGGVEEKELDLSALQSYDVDAINIMLSRVDSVENFTDLTAGVGPKVDKVVSILAETFPLLSELRIREDQRNMMIVLANRFLMALDYKLRSITAEGLREHLHPCKKDASRS</sequence>
<keyword evidence="1" id="KW-0732">Signal</keyword>
<protein>
    <submittedName>
        <fullName evidence="4">Saposin B-type domain-containing protein</fullName>
    </submittedName>
</protein>
<dbReference type="AlphaFoldDB" id="A0A3P8E8R2"/>
<evidence type="ECO:0000313" key="2">
    <source>
        <dbReference type="EMBL" id="VDP03566.1"/>
    </source>
</evidence>
<accession>A0A3P8E8R2</accession>